<dbReference type="Proteomes" id="UP000612680">
    <property type="component" value="Chromosome"/>
</dbReference>
<evidence type="ECO:0000313" key="3">
    <source>
        <dbReference type="Proteomes" id="UP000612680"/>
    </source>
</evidence>
<dbReference type="Pfam" id="PF00027">
    <property type="entry name" value="cNMP_binding"/>
    <property type="match status" value="1"/>
</dbReference>
<sequence length="194" mass="22615">MVSPESMTKIESFIRRIIDPNADEWDAFARIVKTRSLKKKDLLLQEGQVCNFIAFINSGVLREYSFENDKESTVDFVSENQFTSDYQSFILGSPSMQYLEALTDVELLILKKSDINALYDQYKIWERFGRLIIEHVFCSSEAKRKKIISTSHEEQYRNFAATYPQIVQQVPQYYIASYLGLTPEHLSRLRKKGS</sequence>
<accession>A0ABX7I4L8</accession>
<keyword evidence="3" id="KW-1185">Reference proteome</keyword>
<evidence type="ECO:0000313" key="2">
    <source>
        <dbReference type="EMBL" id="QRR00168.1"/>
    </source>
</evidence>
<dbReference type="InterPro" id="IPR014710">
    <property type="entry name" value="RmlC-like_jellyroll"/>
</dbReference>
<dbReference type="CDD" id="cd00038">
    <property type="entry name" value="CAP_ED"/>
    <property type="match status" value="1"/>
</dbReference>
<evidence type="ECO:0000259" key="1">
    <source>
        <dbReference type="Pfam" id="PF00027"/>
    </source>
</evidence>
<name>A0ABX7I4L8_9BACT</name>
<dbReference type="InterPro" id="IPR018490">
    <property type="entry name" value="cNMP-bd_dom_sf"/>
</dbReference>
<dbReference type="Gene3D" id="2.60.120.10">
    <property type="entry name" value="Jelly Rolls"/>
    <property type="match status" value="1"/>
</dbReference>
<reference evidence="2 3" key="1">
    <citation type="submission" date="2020-06" db="EMBL/GenBank/DDBJ databases">
        <title>Dyadobacter sandarakinus sp. nov., isolated from the soil of the Arctic Yellow River Station.</title>
        <authorList>
            <person name="Zhang Y."/>
            <person name="Peng F."/>
        </authorList>
    </citation>
    <scope>NUCLEOTIDE SEQUENCE [LARGE SCALE GENOMIC DNA]</scope>
    <source>
        <strain evidence="2 3">Q3-56</strain>
    </source>
</reference>
<gene>
    <name evidence="2" type="ORF">HWI92_04245</name>
</gene>
<dbReference type="RefSeq" id="WP_204660929.1">
    <property type="nucleotide sequence ID" value="NZ_CP056775.1"/>
</dbReference>
<dbReference type="InterPro" id="IPR000595">
    <property type="entry name" value="cNMP-bd_dom"/>
</dbReference>
<feature type="domain" description="Cyclic nucleotide-binding" evidence="1">
    <location>
        <begin position="35"/>
        <end position="122"/>
    </location>
</feature>
<organism evidence="2 3">
    <name type="scientific">Dyadobacter sandarakinus</name>
    <dbReference type="NCBI Taxonomy" id="2747268"/>
    <lineage>
        <taxon>Bacteria</taxon>
        <taxon>Pseudomonadati</taxon>
        <taxon>Bacteroidota</taxon>
        <taxon>Cytophagia</taxon>
        <taxon>Cytophagales</taxon>
        <taxon>Spirosomataceae</taxon>
        <taxon>Dyadobacter</taxon>
    </lineage>
</organism>
<proteinExistence type="predicted"/>
<dbReference type="EMBL" id="CP056775">
    <property type="protein sequence ID" value="QRR00168.1"/>
    <property type="molecule type" value="Genomic_DNA"/>
</dbReference>
<dbReference type="SUPFAM" id="SSF51206">
    <property type="entry name" value="cAMP-binding domain-like"/>
    <property type="match status" value="1"/>
</dbReference>
<protein>
    <submittedName>
        <fullName evidence="2">Crp/Fnr family transcriptional regulator</fullName>
    </submittedName>
</protein>